<evidence type="ECO:0000313" key="2">
    <source>
        <dbReference type="Proteomes" id="UP001060215"/>
    </source>
</evidence>
<proteinExistence type="predicted"/>
<dbReference type="EMBL" id="CM045770">
    <property type="protein sequence ID" value="KAI7990353.1"/>
    <property type="molecule type" value="Genomic_DNA"/>
</dbReference>
<reference evidence="1 2" key="1">
    <citation type="journal article" date="2022" name="Plant J.">
        <title>Chromosome-level genome of Camellia lanceoleosa provides a valuable resource for understanding genome evolution and self-incompatibility.</title>
        <authorList>
            <person name="Gong W."/>
            <person name="Xiao S."/>
            <person name="Wang L."/>
            <person name="Liao Z."/>
            <person name="Chang Y."/>
            <person name="Mo W."/>
            <person name="Hu G."/>
            <person name="Li W."/>
            <person name="Zhao G."/>
            <person name="Zhu H."/>
            <person name="Hu X."/>
            <person name="Ji K."/>
            <person name="Xiang X."/>
            <person name="Song Q."/>
            <person name="Yuan D."/>
            <person name="Jin S."/>
            <person name="Zhang L."/>
        </authorList>
    </citation>
    <scope>NUCLEOTIDE SEQUENCE [LARGE SCALE GENOMIC DNA]</scope>
    <source>
        <strain evidence="1">SQ_2022a</strain>
    </source>
</reference>
<sequence length="376" mass="42068">MAYNHRKLSLDSPSTDIPPICSQFYCDPLQNKNGTCPDKCIPMCRSICRNSLSPPPPPADPPCPTLSCPPNTPKKFPLKSIIPLSILAAIFLLLCFHIIYKHYKNRQRNRTISSSPPPPPPPPQQQQQEQETHYDFLDYGPVLDHPIWYIRTIGLNPSIIHSIPVCKYNRVNGIVEGTECSVCLNEFQEDETLRLLPKCNHAFHIHCIDIWLRSHTNCPLCRAGIVTNPARLPTQLPEQSVQNSIVWEETQVVIPEGSGELRRETEEGGELGVESGEKRHETVKQEVGDEIRPTRRSVSVDFSSASVFSAAMGNAQSGEYDGNANSQLVKVKEFDMGSVAKNVEVNQRLMRSMGDSSIGRSLQKRACFDEEISVLL</sequence>
<keyword evidence="2" id="KW-1185">Reference proteome</keyword>
<gene>
    <name evidence="1" type="ORF">LOK49_LG12G00331</name>
</gene>
<accession>A0ACC0FPY3</accession>
<organism evidence="1 2">
    <name type="scientific">Camellia lanceoleosa</name>
    <dbReference type="NCBI Taxonomy" id="1840588"/>
    <lineage>
        <taxon>Eukaryota</taxon>
        <taxon>Viridiplantae</taxon>
        <taxon>Streptophyta</taxon>
        <taxon>Embryophyta</taxon>
        <taxon>Tracheophyta</taxon>
        <taxon>Spermatophyta</taxon>
        <taxon>Magnoliopsida</taxon>
        <taxon>eudicotyledons</taxon>
        <taxon>Gunneridae</taxon>
        <taxon>Pentapetalae</taxon>
        <taxon>asterids</taxon>
        <taxon>Ericales</taxon>
        <taxon>Theaceae</taxon>
        <taxon>Camellia</taxon>
    </lineage>
</organism>
<protein>
    <submittedName>
        <fullName evidence="1">RING-H2 finger protein ATL54</fullName>
    </submittedName>
</protein>
<dbReference type="Proteomes" id="UP001060215">
    <property type="component" value="Chromosome 13"/>
</dbReference>
<evidence type="ECO:0000313" key="1">
    <source>
        <dbReference type="EMBL" id="KAI7990353.1"/>
    </source>
</evidence>
<comment type="caution">
    <text evidence="1">The sequence shown here is derived from an EMBL/GenBank/DDBJ whole genome shotgun (WGS) entry which is preliminary data.</text>
</comment>
<name>A0ACC0FPY3_9ERIC</name>